<comment type="caution">
    <text evidence="1">The sequence shown here is derived from an EMBL/GenBank/DDBJ whole genome shotgun (WGS) entry which is preliminary data.</text>
</comment>
<accession>A0ABN7W6V9</accession>
<evidence type="ECO:0000313" key="2">
    <source>
        <dbReference type="Proteomes" id="UP000789901"/>
    </source>
</evidence>
<protein>
    <submittedName>
        <fullName evidence="1">5987_t:CDS:1</fullName>
    </submittedName>
</protein>
<sequence>MWKVENVTWPTEEKLTLTILAILIAICKEKATIRINTNSEMMQKVKQKLENTKLTKMALIKENLGQLTYAVKIMLESKKTKVEIKVDKRAERQVEVIGEK</sequence>
<name>A0ABN7W6V9_GIGMA</name>
<organism evidence="1 2">
    <name type="scientific">Gigaspora margarita</name>
    <dbReference type="NCBI Taxonomy" id="4874"/>
    <lineage>
        <taxon>Eukaryota</taxon>
        <taxon>Fungi</taxon>
        <taxon>Fungi incertae sedis</taxon>
        <taxon>Mucoromycota</taxon>
        <taxon>Glomeromycotina</taxon>
        <taxon>Glomeromycetes</taxon>
        <taxon>Diversisporales</taxon>
        <taxon>Gigasporaceae</taxon>
        <taxon>Gigaspora</taxon>
    </lineage>
</organism>
<reference evidence="1 2" key="1">
    <citation type="submission" date="2021-06" db="EMBL/GenBank/DDBJ databases">
        <authorList>
            <person name="Kallberg Y."/>
            <person name="Tangrot J."/>
            <person name="Rosling A."/>
        </authorList>
    </citation>
    <scope>NUCLEOTIDE SEQUENCE [LARGE SCALE GENOMIC DNA]</scope>
    <source>
        <strain evidence="1 2">120-4 pot B 10/14</strain>
    </source>
</reference>
<dbReference type="EMBL" id="CAJVQB010032694">
    <property type="protein sequence ID" value="CAG8818673.1"/>
    <property type="molecule type" value="Genomic_DNA"/>
</dbReference>
<dbReference type="Proteomes" id="UP000789901">
    <property type="component" value="Unassembled WGS sequence"/>
</dbReference>
<proteinExistence type="predicted"/>
<keyword evidence="2" id="KW-1185">Reference proteome</keyword>
<gene>
    <name evidence="1" type="ORF">GMARGA_LOCUS27111</name>
</gene>
<evidence type="ECO:0000313" key="1">
    <source>
        <dbReference type="EMBL" id="CAG8818673.1"/>
    </source>
</evidence>
<feature type="non-terminal residue" evidence="1">
    <location>
        <position position="100"/>
    </location>
</feature>